<keyword evidence="7 11" id="KW-0067">ATP-binding</keyword>
<feature type="binding site" evidence="12">
    <location>
        <position position="259"/>
    </location>
    <ligand>
        <name>L-histidine</name>
        <dbReference type="ChEBI" id="CHEBI:57595"/>
    </ligand>
</feature>
<dbReference type="Pfam" id="PF03129">
    <property type="entry name" value="HGTP_anticodon"/>
    <property type="match status" value="1"/>
</dbReference>
<dbReference type="Gene3D" id="3.30.930.10">
    <property type="entry name" value="Bira Bifunctional Protein, Domain 2"/>
    <property type="match status" value="1"/>
</dbReference>
<keyword evidence="6 11" id="KW-0547">Nucleotide-binding</keyword>
<dbReference type="EMBL" id="CP011971">
    <property type="protein sequence ID" value="AMN46773.1"/>
    <property type="molecule type" value="Genomic_DNA"/>
</dbReference>
<dbReference type="InterPro" id="IPR004516">
    <property type="entry name" value="HisRS/HisZ"/>
</dbReference>
<dbReference type="SUPFAM" id="SSF55681">
    <property type="entry name" value="Class II aaRS and biotin synthetases"/>
    <property type="match status" value="1"/>
</dbReference>
<feature type="binding site" evidence="12">
    <location>
        <position position="114"/>
    </location>
    <ligand>
        <name>L-histidine</name>
        <dbReference type="ChEBI" id="CHEBI:57595"/>
    </ligand>
</feature>
<dbReference type="PANTHER" id="PTHR43707:SF1">
    <property type="entry name" value="HISTIDINE--TRNA LIGASE, MITOCHONDRIAL-RELATED"/>
    <property type="match status" value="1"/>
</dbReference>
<dbReference type="Proteomes" id="UP000070250">
    <property type="component" value="Chromosome"/>
</dbReference>
<dbReference type="KEGG" id="sdf:ACG33_06610"/>
<evidence type="ECO:0000313" key="15">
    <source>
        <dbReference type="Proteomes" id="UP000070250"/>
    </source>
</evidence>
<dbReference type="STRING" id="465721.ACG33_06610"/>
<evidence type="ECO:0000256" key="7">
    <source>
        <dbReference type="ARBA" id="ARBA00022840"/>
    </source>
</evidence>
<gene>
    <name evidence="11" type="primary">hisS</name>
    <name evidence="14" type="ORF">ACG33_06610</name>
</gene>
<feature type="domain" description="Aminoacyl-transfer RNA synthetases class-II family profile" evidence="13">
    <location>
        <begin position="23"/>
        <end position="328"/>
    </location>
</feature>
<comment type="subcellular location">
    <subcellularLocation>
        <location evidence="1 11">Cytoplasm</location>
    </subcellularLocation>
</comment>
<evidence type="ECO:0000256" key="9">
    <source>
        <dbReference type="ARBA" id="ARBA00023146"/>
    </source>
</evidence>
<evidence type="ECO:0000256" key="6">
    <source>
        <dbReference type="ARBA" id="ARBA00022741"/>
    </source>
</evidence>
<keyword evidence="8 11" id="KW-0648">Protein biosynthesis</keyword>
<keyword evidence="9 11" id="KW-0030">Aminoacyl-tRNA synthetase</keyword>
<proteinExistence type="inferred from homology"/>
<evidence type="ECO:0000256" key="12">
    <source>
        <dbReference type="PIRSR" id="PIRSR001549-1"/>
    </source>
</evidence>
<evidence type="ECO:0000256" key="5">
    <source>
        <dbReference type="ARBA" id="ARBA00022598"/>
    </source>
</evidence>
<comment type="similarity">
    <text evidence="2 11">Belongs to the class-II aminoacyl-tRNA synthetase family.</text>
</comment>
<sequence>MTRQQIQPPRGMNDVLPVHTPAWQQLEGMARALFSAYGYQEIRVPIVEYTALFKRSIGEYTDIVQKEMFTFEDPGGDSLTLRPEATAGIVRAMISNGLLHNQRHRVWCAGPMFRHEKPQRGRFRQFHQIDVEAFGYAGPDIDAEQIMLSARLLRRTGVRRLTLNLNSLGTAESRRGYRDKLVAYFGAHKSRLDADSLRRLEGNPLRILDSKNPDLQDLIAAAPLLTESLDEASRQHFDGVCRHLDAVGIDYVVNPRLVRGLDYYSHTVFEWLTTELGSQGAVCSGGRYDGLVTQLGGEPTPAVGWAMGQERIVELLRVQHGDPSAAAPDAYLVIAGAAAEAQGLMLAERLRDACPKLRLEVNCGGGSFKSQLKRADKSGARWAIILGDMETDRRVAGLKSLRVEAPQVEIGWDELPQELTKRLD</sequence>
<protein>
    <recommendedName>
        <fullName evidence="11">Histidine--tRNA ligase</fullName>
        <ecNumber evidence="11">6.1.1.21</ecNumber>
    </recommendedName>
    <alternativeName>
        <fullName evidence="11">Histidyl-tRNA synthetase</fullName>
        <shortName evidence="11">HisRS</shortName>
    </alternativeName>
</protein>
<dbReference type="Pfam" id="PF13393">
    <property type="entry name" value="tRNA-synt_His"/>
    <property type="match status" value="1"/>
</dbReference>
<evidence type="ECO:0000259" key="13">
    <source>
        <dbReference type="PROSITE" id="PS50862"/>
    </source>
</evidence>
<accession>A0A127F8L4</accession>
<dbReference type="FunFam" id="3.30.930.10:FF:000005">
    <property type="entry name" value="Histidine--tRNA ligase"/>
    <property type="match status" value="1"/>
</dbReference>
<evidence type="ECO:0000256" key="2">
    <source>
        <dbReference type="ARBA" id="ARBA00008226"/>
    </source>
</evidence>
<dbReference type="InterPro" id="IPR015807">
    <property type="entry name" value="His-tRNA-ligase"/>
</dbReference>
<dbReference type="GO" id="GO:0005737">
    <property type="term" value="C:cytoplasm"/>
    <property type="evidence" value="ECO:0007669"/>
    <property type="project" value="UniProtKB-SubCell"/>
</dbReference>
<comment type="subunit">
    <text evidence="3 11">Homodimer.</text>
</comment>
<dbReference type="InterPro" id="IPR033656">
    <property type="entry name" value="HisRS_anticodon"/>
</dbReference>
<evidence type="ECO:0000256" key="10">
    <source>
        <dbReference type="ARBA" id="ARBA00047639"/>
    </source>
</evidence>
<keyword evidence="5 11" id="KW-0436">Ligase</keyword>
<dbReference type="SUPFAM" id="SSF52954">
    <property type="entry name" value="Class II aaRS ABD-related"/>
    <property type="match status" value="1"/>
</dbReference>
<dbReference type="Gene3D" id="3.40.50.800">
    <property type="entry name" value="Anticodon-binding domain"/>
    <property type="match status" value="1"/>
</dbReference>
<feature type="binding site" evidence="12">
    <location>
        <begin position="263"/>
        <end position="264"/>
    </location>
    <ligand>
        <name>L-histidine</name>
        <dbReference type="ChEBI" id="CHEBI:57595"/>
    </ligand>
</feature>
<dbReference type="InterPro" id="IPR006195">
    <property type="entry name" value="aa-tRNA-synth_II"/>
</dbReference>
<dbReference type="InterPro" id="IPR045864">
    <property type="entry name" value="aa-tRNA-synth_II/BPL/LPL"/>
</dbReference>
<organism evidence="14 15">
    <name type="scientific">Steroidobacter denitrificans</name>
    <dbReference type="NCBI Taxonomy" id="465721"/>
    <lineage>
        <taxon>Bacteria</taxon>
        <taxon>Pseudomonadati</taxon>
        <taxon>Pseudomonadota</taxon>
        <taxon>Gammaproteobacteria</taxon>
        <taxon>Steroidobacterales</taxon>
        <taxon>Steroidobacteraceae</taxon>
        <taxon>Steroidobacter</taxon>
    </lineage>
</organism>
<comment type="catalytic activity">
    <reaction evidence="10 11">
        <text>tRNA(His) + L-histidine + ATP = L-histidyl-tRNA(His) + AMP + diphosphate + H(+)</text>
        <dbReference type="Rhea" id="RHEA:17313"/>
        <dbReference type="Rhea" id="RHEA-COMP:9665"/>
        <dbReference type="Rhea" id="RHEA-COMP:9689"/>
        <dbReference type="ChEBI" id="CHEBI:15378"/>
        <dbReference type="ChEBI" id="CHEBI:30616"/>
        <dbReference type="ChEBI" id="CHEBI:33019"/>
        <dbReference type="ChEBI" id="CHEBI:57595"/>
        <dbReference type="ChEBI" id="CHEBI:78442"/>
        <dbReference type="ChEBI" id="CHEBI:78527"/>
        <dbReference type="ChEBI" id="CHEBI:456215"/>
        <dbReference type="EC" id="6.1.1.21"/>
    </reaction>
</comment>
<keyword evidence="4 11" id="KW-0963">Cytoplasm</keyword>
<keyword evidence="15" id="KW-1185">Reference proteome</keyword>
<dbReference type="GO" id="GO:0006427">
    <property type="term" value="P:histidyl-tRNA aminoacylation"/>
    <property type="evidence" value="ECO:0007669"/>
    <property type="project" value="UniProtKB-UniRule"/>
</dbReference>
<dbReference type="CDD" id="cd00859">
    <property type="entry name" value="HisRS_anticodon"/>
    <property type="match status" value="1"/>
</dbReference>
<dbReference type="InterPro" id="IPR041715">
    <property type="entry name" value="HisRS-like_core"/>
</dbReference>
<dbReference type="EC" id="6.1.1.21" evidence="11"/>
<name>A0A127F8L4_STEDE</name>
<dbReference type="PATRIC" id="fig|465721.4.peg.1407"/>
<dbReference type="RefSeq" id="WP_066919746.1">
    <property type="nucleotide sequence ID" value="NZ_CP011971.1"/>
</dbReference>
<dbReference type="HAMAP" id="MF_00127">
    <property type="entry name" value="His_tRNA_synth"/>
    <property type="match status" value="1"/>
</dbReference>
<dbReference type="InterPro" id="IPR036621">
    <property type="entry name" value="Anticodon-bd_dom_sf"/>
</dbReference>
<dbReference type="PANTHER" id="PTHR43707">
    <property type="entry name" value="HISTIDYL-TRNA SYNTHETASE"/>
    <property type="match status" value="1"/>
</dbReference>
<dbReference type="NCBIfam" id="TIGR00442">
    <property type="entry name" value="hisS"/>
    <property type="match status" value="1"/>
</dbReference>
<evidence type="ECO:0000256" key="4">
    <source>
        <dbReference type="ARBA" id="ARBA00022490"/>
    </source>
</evidence>
<dbReference type="CDD" id="cd00773">
    <property type="entry name" value="HisRS-like_core"/>
    <property type="match status" value="1"/>
</dbReference>
<dbReference type="PROSITE" id="PS50862">
    <property type="entry name" value="AA_TRNA_LIGASE_II"/>
    <property type="match status" value="1"/>
</dbReference>
<evidence type="ECO:0000256" key="3">
    <source>
        <dbReference type="ARBA" id="ARBA00011738"/>
    </source>
</evidence>
<evidence type="ECO:0000256" key="8">
    <source>
        <dbReference type="ARBA" id="ARBA00022917"/>
    </source>
</evidence>
<dbReference type="AlphaFoldDB" id="A0A127F8L4"/>
<evidence type="ECO:0000313" key="14">
    <source>
        <dbReference type="EMBL" id="AMN46773.1"/>
    </source>
</evidence>
<evidence type="ECO:0000256" key="11">
    <source>
        <dbReference type="HAMAP-Rule" id="MF_00127"/>
    </source>
</evidence>
<reference evidence="14 15" key="1">
    <citation type="submission" date="2015-06" db="EMBL/GenBank/DDBJ databases">
        <title>A Comprehensive Approach to Explore the Metabolic and Phylogenetic Diversity of Bacterial Steroid Degradation in the Environment: Testosterone as an Example.</title>
        <authorList>
            <person name="Yang F.-C."/>
            <person name="Chen Y.-L."/>
            <person name="Yu C.-P."/>
            <person name="Tang S.-L."/>
            <person name="Wang P.-H."/>
            <person name="Ismail W."/>
            <person name="Wang C.-H."/>
            <person name="Yang C.-Y."/>
            <person name="Chiang Y.-R."/>
        </authorList>
    </citation>
    <scope>NUCLEOTIDE SEQUENCE [LARGE SCALE GENOMIC DNA]</scope>
    <source>
        <strain evidence="14 15">DSM 18526</strain>
    </source>
</reference>
<feature type="binding site" evidence="12">
    <location>
        <position position="132"/>
    </location>
    <ligand>
        <name>L-histidine</name>
        <dbReference type="ChEBI" id="CHEBI:57595"/>
    </ligand>
</feature>
<dbReference type="InterPro" id="IPR004154">
    <property type="entry name" value="Anticodon-bd"/>
</dbReference>
<dbReference type="GO" id="GO:0005524">
    <property type="term" value="F:ATP binding"/>
    <property type="evidence" value="ECO:0007669"/>
    <property type="project" value="UniProtKB-UniRule"/>
</dbReference>
<feature type="binding site" evidence="12">
    <location>
        <begin position="84"/>
        <end position="86"/>
    </location>
    <ligand>
        <name>L-histidine</name>
        <dbReference type="ChEBI" id="CHEBI:57595"/>
    </ligand>
</feature>
<feature type="binding site" evidence="12">
    <location>
        <position position="128"/>
    </location>
    <ligand>
        <name>L-histidine</name>
        <dbReference type="ChEBI" id="CHEBI:57595"/>
    </ligand>
</feature>
<dbReference type="OrthoDB" id="9800814at2"/>
<dbReference type="PIRSF" id="PIRSF001549">
    <property type="entry name" value="His-tRNA_synth"/>
    <property type="match status" value="1"/>
</dbReference>
<evidence type="ECO:0000256" key="1">
    <source>
        <dbReference type="ARBA" id="ARBA00004496"/>
    </source>
</evidence>
<dbReference type="GO" id="GO:0004821">
    <property type="term" value="F:histidine-tRNA ligase activity"/>
    <property type="evidence" value="ECO:0007669"/>
    <property type="project" value="UniProtKB-UniRule"/>
</dbReference>